<reference evidence="3" key="1">
    <citation type="journal article" date="2016" name="Nat. Commun.">
        <title>The Gonium pectorale genome demonstrates co-option of cell cycle regulation during the evolution of multicellularity.</title>
        <authorList>
            <person name="Hanschen E.R."/>
            <person name="Marriage T.N."/>
            <person name="Ferris P.J."/>
            <person name="Hamaji T."/>
            <person name="Toyoda A."/>
            <person name="Fujiyama A."/>
            <person name="Neme R."/>
            <person name="Noguchi H."/>
            <person name="Minakuchi Y."/>
            <person name="Suzuki M."/>
            <person name="Kawai-Toyooka H."/>
            <person name="Smith D.R."/>
            <person name="Sparks H."/>
            <person name="Anderson J."/>
            <person name="Bakaric R."/>
            <person name="Luria V."/>
            <person name="Karger A."/>
            <person name="Kirschner M.W."/>
            <person name="Durand P.M."/>
            <person name="Michod R.E."/>
            <person name="Nozaki H."/>
            <person name="Olson B.J."/>
        </authorList>
    </citation>
    <scope>NUCLEOTIDE SEQUENCE [LARGE SCALE GENOMIC DNA]</scope>
    <source>
        <strain evidence="3">NIES-2863</strain>
    </source>
</reference>
<feature type="compositionally biased region" description="Basic and acidic residues" evidence="1">
    <location>
        <begin position="11"/>
        <end position="22"/>
    </location>
</feature>
<organism evidence="2 3">
    <name type="scientific">Gonium pectorale</name>
    <name type="common">Green alga</name>
    <dbReference type="NCBI Taxonomy" id="33097"/>
    <lineage>
        <taxon>Eukaryota</taxon>
        <taxon>Viridiplantae</taxon>
        <taxon>Chlorophyta</taxon>
        <taxon>core chlorophytes</taxon>
        <taxon>Chlorophyceae</taxon>
        <taxon>CS clade</taxon>
        <taxon>Chlamydomonadales</taxon>
        <taxon>Volvocaceae</taxon>
        <taxon>Gonium</taxon>
    </lineage>
</organism>
<proteinExistence type="predicted"/>
<name>A0A150H1J4_GONPE</name>
<evidence type="ECO:0000313" key="3">
    <source>
        <dbReference type="Proteomes" id="UP000075714"/>
    </source>
</evidence>
<evidence type="ECO:0000256" key="1">
    <source>
        <dbReference type="SAM" id="MobiDB-lite"/>
    </source>
</evidence>
<evidence type="ECO:0008006" key="4">
    <source>
        <dbReference type="Google" id="ProtNLM"/>
    </source>
</evidence>
<feature type="compositionally biased region" description="Gly residues" evidence="1">
    <location>
        <begin position="107"/>
        <end position="116"/>
    </location>
</feature>
<sequence>MDTTGGYFATSERDSSGLLVDRPKEQLQAAKDKVIEQQAREGKMPGAMLMSDRMSGANKQETWGNVSADVYDEGAAQASFVTPGLDATGASGGRGGGSIGSQAVVTKGGGGRGGEGPVERPAGGACVEATGASAAGEGAVRQAGLGGKLVDGGGAGGEGPVRQSGDGAGMPEGGGAAGEGAVRQRAFGNKEQAVGSGPGGGA</sequence>
<gene>
    <name evidence="2" type="ORF">GPECTOR_2g1588</name>
</gene>
<feature type="compositionally biased region" description="Gly residues" evidence="1">
    <location>
        <begin position="166"/>
        <end position="178"/>
    </location>
</feature>
<comment type="caution">
    <text evidence="2">The sequence shown here is derived from an EMBL/GenBank/DDBJ whole genome shotgun (WGS) entry which is preliminary data.</text>
</comment>
<accession>A0A150H1J4</accession>
<dbReference type="AlphaFoldDB" id="A0A150H1J4"/>
<feature type="region of interest" description="Disordered" evidence="1">
    <location>
        <begin position="89"/>
        <end position="124"/>
    </location>
</feature>
<feature type="compositionally biased region" description="Gly residues" evidence="1">
    <location>
        <begin position="90"/>
        <end position="99"/>
    </location>
</feature>
<feature type="region of interest" description="Disordered" evidence="1">
    <location>
        <begin position="1"/>
        <end position="22"/>
    </location>
</feature>
<feature type="region of interest" description="Disordered" evidence="1">
    <location>
        <begin position="144"/>
        <end position="202"/>
    </location>
</feature>
<dbReference type="Proteomes" id="UP000075714">
    <property type="component" value="Unassembled WGS sequence"/>
</dbReference>
<keyword evidence="3" id="KW-1185">Reference proteome</keyword>
<dbReference type="OrthoDB" id="548900at2759"/>
<protein>
    <recommendedName>
        <fullName evidence="4">SMP domain-containing protein</fullName>
    </recommendedName>
</protein>
<dbReference type="EMBL" id="LSYV01000003">
    <property type="protein sequence ID" value="KXZ56036.1"/>
    <property type="molecule type" value="Genomic_DNA"/>
</dbReference>
<evidence type="ECO:0000313" key="2">
    <source>
        <dbReference type="EMBL" id="KXZ56036.1"/>
    </source>
</evidence>
<feature type="compositionally biased region" description="Gly residues" evidence="1">
    <location>
        <begin position="144"/>
        <end position="159"/>
    </location>
</feature>